<dbReference type="Pfam" id="PF09118">
    <property type="entry name" value="GO-like_E_set"/>
    <property type="match status" value="1"/>
</dbReference>
<organism evidence="3 4">
    <name type="scientific">Passalora fulva</name>
    <name type="common">Tomato leaf mold</name>
    <name type="synonym">Cladosporium fulvum</name>
    <dbReference type="NCBI Taxonomy" id="5499"/>
    <lineage>
        <taxon>Eukaryota</taxon>
        <taxon>Fungi</taxon>
        <taxon>Dikarya</taxon>
        <taxon>Ascomycota</taxon>
        <taxon>Pezizomycotina</taxon>
        <taxon>Dothideomycetes</taxon>
        <taxon>Dothideomycetidae</taxon>
        <taxon>Mycosphaerellales</taxon>
        <taxon>Mycosphaerellaceae</taxon>
        <taxon>Fulvia</taxon>
    </lineage>
</organism>
<dbReference type="InterPro" id="IPR013783">
    <property type="entry name" value="Ig-like_fold"/>
</dbReference>
<accession>A0A9Q8PEQ4</accession>
<dbReference type="RefSeq" id="XP_047765428.1">
    <property type="nucleotide sequence ID" value="XM_047910455.1"/>
</dbReference>
<evidence type="ECO:0000259" key="1">
    <source>
        <dbReference type="Pfam" id="PF07250"/>
    </source>
</evidence>
<dbReference type="Gene3D" id="2.60.40.10">
    <property type="entry name" value="Immunoglobulins"/>
    <property type="match status" value="1"/>
</dbReference>
<keyword evidence="4" id="KW-1185">Reference proteome</keyword>
<dbReference type="PANTHER" id="PTHR32208">
    <property type="entry name" value="SECRETED PROTEIN-RELATED"/>
    <property type="match status" value="1"/>
</dbReference>
<dbReference type="EMBL" id="CP090170">
    <property type="protein sequence ID" value="UJO21062.1"/>
    <property type="molecule type" value="Genomic_DNA"/>
</dbReference>
<sequence length="214" mass="23550">MTDPILLPDGTVRLLNGAHKGRAGDDRADDPVLEPLLYHASKPAGSRFEKMPKTEIPRLNPDVFYNAYGNVSINAAYPEFQNNGHTSYLHQQQSPDVNHPTEYRVEIFAPTYMDSAARPVTDTAPETIKYGQQTTVSASGLEDKLVKVQLSYSGFHTHAVDMGQRMVELELEVEGENVTITGPANASVMPPGVYLLWVVADGVPSEARWVSLQQ</sequence>
<feature type="domain" description="Galactose oxidase-like Early set" evidence="2">
    <location>
        <begin position="118"/>
        <end position="211"/>
    </location>
</feature>
<dbReference type="Proteomes" id="UP000756132">
    <property type="component" value="Chromosome 8"/>
</dbReference>
<dbReference type="OMA" id="GMHRTYP"/>
<proteinExistence type="predicted"/>
<dbReference type="KEGG" id="ffu:CLAFUR5_11307"/>
<dbReference type="SUPFAM" id="SSF81296">
    <property type="entry name" value="E set domains"/>
    <property type="match status" value="1"/>
</dbReference>
<evidence type="ECO:0000313" key="3">
    <source>
        <dbReference type="EMBL" id="UJO21062.1"/>
    </source>
</evidence>
<evidence type="ECO:0000259" key="2">
    <source>
        <dbReference type="Pfam" id="PF09118"/>
    </source>
</evidence>
<dbReference type="OrthoDB" id="2019572at2759"/>
<dbReference type="Pfam" id="PF07250">
    <property type="entry name" value="Glyoxal_oxid_N"/>
    <property type="match status" value="1"/>
</dbReference>
<feature type="domain" description="Glyoxal oxidase N-terminal" evidence="1">
    <location>
        <begin position="1"/>
        <end position="112"/>
    </location>
</feature>
<protein>
    <submittedName>
        <fullName evidence="3">Aldehyde oxidase GLOX</fullName>
    </submittedName>
</protein>
<name>A0A9Q8PEQ4_PASFU</name>
<reference evidence="3" key="2">
    <citation type="journal article" date="2022" name="Microb. Genom.">
        <title>A chromosome-scale genome assembly of the tomato pathogen Cladosporium fulvum reveals a compartmentalized genome architecture and the presence of a dispensable chromosome.</title>
        <authorList>
            <person name="Zaccaron A.Z."/>
            <person name="Chen L.H."/>
            <person name="Samaras A."/>
            <person name="Stergiopoulos I."/>
        </authorList>
    </citation>
    <scope>NUCLEOTIDE SEQUENCE</scope>
    <source>
        <strain evidence="3">Race5_Kim</strain>
    </source>
</reference>
<dbReference type="AlphaFoldDB" id="A0A9Q8PEQ4"/>
<dbReference type="PANTHER" id="PTHR32208:SF21">
    <property type="entry name" value="LOW QUALITY PROTEIN: ALDEHYDE OXIDASE GLOX-LIKE"/>
    <property type="match status" value="1"/>
</dbReference>
<dbReference type="CDD" id="cd02851">
    <property type="entry name" value="E_set_GO_C"/>
    <property type="match status" value="1"/>
</dbReference>
<dbReference type="GeneID" id="71991185"/>
<gene>
    <name evidence="3" type="ORF">CLAFUR5_11307</name>
</gene>
<dbReference type="InterPro" id="IPR037293">
    <property type="entry name" value="Gal_Oxidase_central_sf"/>
</dbReference>
<reference evidence="3" key="1">
    <citation type="submission" date="2021-12" db="EMBL/GenBank/DDBJ databases">
        <authorList>
            <person name="Zaccaron A."/>
            <person name="Stergiopoulos I."/>
        </authorList>
    </citation>
    <scope>NUCLEOTIDE SEQUENCE</scope>
    <source>
        <strain evidence="3">Race5_Kim</strain>
    </source>
</reference>
<evidence type="ECO:0000313" key="4">
    <source>
        <dbReference type="Proteomes" id="UP000756132"/>
    </source>
</evidence>
<dbReference type="InterPro" id="IPR015202">
    <property type="entry name" value="GO-like_E_set"/>
</dbReference>
<dbReference type="InterPro" id="IPR009880">
    <property type="entry name" value="Glyoxal_oxidase_N"/>
</dbReference>
<dbReference type="Gene3D" id="2.130.10.80">
    <property type="entry name" value="Galactose oxidase/kelch, beta-propeller"/>
    <property type="match status" value="1"/>
</dbReference>
<dbReference type="InterPro" id="IPR014756">
    <property type="entry name" value="Ig_E-set"/>
</dbReference>